<protein>
    <submittedName>
        <fullName evidence="2">NAD(P)/FAD-dependent oxidoreductase</fullName>
    </submittedName>
</protein>
<dbReference type="InterPro" id="IPR002938">
    <property type="entry name" value="FAD-bd"/>
</dbReference>
<evidence type="ECO:0000313" key="3">
    <source>
        <dbReference type="Proteomes" id="UP000309673"/>
    </source>
</evidence>
<gene>
    <name evidence="2" type="ORF">E5161_00435</name>
</gene>
<evidence type="ECO:0000259" key="1">
    <source>
        <dbReference type="Pfam" id="PF01494"/>
    </source>
</evidence>
<dbReference type="InterPro" id="IPR050407">
    <property type="entry name" value="Geranylgeranyl_reductase"/>
</dbReference>
<organism evidence="2 3">
    <name type="scientific">Cohnella pontilimi</name>
    <dbReference type="NCBI Taxonomy" id="2564100"/>
    <lineage>
        <taxon>Bacteria</taxon>
        <taxon>Bacillati</taxon>
        <taxon>Bacillota</taxon>
        <taxon>Bacilli</taxon>
        <taxon>Bacillales</taxon>
        <taxon>Paenibacillaceae</taxon>
        <taxon>Cohnella</taxon>
    </lineage>
</organism>
<dbReference type="Pfam" id="PF01494">
    <property type="entry name" value="FAD_binding_3"/>
    <property type="match status" value="1"/>
</dbReference>
<dbReference type="AlphaFoldDB" id="A0A4U0FGC3"/>
<dbReference type="Gene3D" id="3.50.50.60">
    <property type="entry name" value="FAD/NAD(P)-binding domain"/>
    <property type="match status" value="1"/>
</dbReference>
<evidence type="ECO:0000313" key="2">
    <source>
        <dbReference type="EMBL" id="TJY43910.1"/>
    </source>
</evidence>
<sequence>MTGRGMGVHSDFDAIVIGAGLAGSSMAAVLAEKGWRTLLIDRNSSPRHKACGEFLSPEAAALWRSLGLDSRIAGLGGANIDSLLLTAAEGSSLEVPLPAPALGISRYRLDSALQEAAVYHGAELVHGCSVLQIRPKRNGYEVDIRGKSERTSIEARTVFGCWGRNAASSYAKQSRLPRSKADKPLCIGIKVHVEGLPQCSRVELYFFQGGYIGLSPVEEGRHNLAALVSGAFFDRCGRNTAGVLSEACRQNPALALRLEGGATVPGTEAGAYPVLVSKHTTAWGDVPHVGDAARVIPPLCGDGMAMALRSVAMCVELADRYLCGELSLEHWKKRYIRQMRRHGAGPAAWGRLLETVLCHPALSQAALRLGARMPGVAARLFRATRQ</sequence>
<dbReference type="SUPFAM" id="SSF51905">
    <property type="entry name" value="FAD/NAD(P)-binding domain"/>
    <property type="match status" value="1"/>
</dbReference>
<dbReference type="Proteomes" id="UP000309673">
    <property type="component" value="Unassembled WGS sequence"/>
</dbReference>
<dbReference type="PANTHER" id="PTHR42685:SF22">
    <property type="entry name" value="CONDITIONED MEDIUM FACTOR RECEPTOR 1"/>
    <property type="match status" value="1"/>
</dbReference>
<accession>A0A4U0FGC3</accession>
<dbReference type="GO" id="GO:0071949">
    <property type="term" value="F:FAD binding"/>
    <property type="evidence" value="ECO:0007669"/>
    <property type="project" value="InterPro"/>
</dbReference>
<dbReference type="PRINTS" id="PR00420">
    <property type="entry name" value="RNGMNOXGNASE"/>
</dbReference>
<dbReference type="OrthoDB" id="9806565at2"/>
<name>A0A4U0FGC3_9BACL</name>
<comment type="caution">
    <text evidence="2">The sequence shown here is derived from an EMBL/GenBank/DDBJ whole genome shotgun (WGS) entry which is preliminary data.</text>
</comment>
<feature type="domain" description="FAD-binding" evidence="1">
    <location>
        <begin position="12"/>
        <end position="310"/>
    </location>
</feature>
<dbReference type="InterPro" id="IPR036188">
    <property type="entry name" value="FAD/NAD-bd_sf"/>
</dbReference>
<keyword evidence="3" id="KW-1185">Reference proteome</keyword>
<dbReference type="PANTHER" id="PTHR42685">
    <property type="entry name" value="GERANYLGERANYL DIPHOSPHATE REDUCTASE"/>
    <property type="match status" value="1"/>
</dbReference>
<dbReference type="EMBL" id="SUPK01000001">
    <property type="protein sequence ID" value="TJY43910.1"/>
    <property type="molecule type" value="Genomic_DNA"/>
</dbReference>
<proteinExistence type="predicted"/>
<reference evidence="2 3" key="1">
    <citation type="submission" date="2019-04" db="EMBL/GenBank/DDBJ databases">
        <title>Cohnella sp. nov., isolated from soil.</title>
        <authorList>
            <person name="Kim W."/>
        </authorList>
    </citation>
    <scope>NUCLEOTIDE SEQUENCE [LARGE SCALE GENOMIC DNA]</scope>
    <source>
        <strain evidence="2 3">CAU 1483</strain>
    </source>
</reference>